<keyword evidence="1" id="KW-1133">Transmembrane helix</keyword>
<gene>
    <name evidence="2" type="ORF">MtrunA17_Chr4g0032961</name>
</gene>
<comment type="caution">
    <text evidence="2">The sequence shown here is derived from an EMBL/GenBank/DDBJ whole genome shotgun (WGS) entry which is preliminary data.</text>
</comment>
<organism evidence="2 3">
    <name type="scientific">Medicago truncatula</name>
    <name type="common">Barrel medic</name>
    <name type="synonym">Medicago tribuloides</name>
    <dbReference type="NCBI Taxonomy" id="3880"/>
    <lineage>
        <taxon>Eukaryota</taxon>
        <taxon>Viridiplantae</taxon>
        <taxon>Streptophyta</taxon>
        <taxon>Embryophyta</taxon>
        <taxon>Tracheophyta</taxon>
        <taxon>Spermatophyta</taxon>
        <taxon>Magnoliopsida</taxon>
        <taxon>eudicotyledons</taxon>
        <taxon>Gunneridae</taxon>
        <taxon>Pentapetalae</taxon>
        <taxon>rosids</taxon>
        <taxon>fabids</taxon>
        <taxon>Fabales</taxon>
        <taxon>Fabaceae</taxon>
        <taxon>Papilionoideae</taxon>
        <taxon>50 kb inversion clade</taxon>
        <taxon>NPAAA clade</taxon>
        <taxon>Hologalegina</taxon>
        <taxon>IRL clade</taxon>
        <taxon>Trifolieae</taxon>
        <taxon>Medicago</taxon>
    </lineage>
</organism>
<sequence>MFMLQFASFPHPSPISTVNWISDLEFLPHKPTRNFRSMVFILFLILVCAVGVCFSWQKNSRIFVVGVHVN</sequence>
<protein>
    <recommendedName>
        <fullName evidence="4">Transmembrane protein</fullName>
    </recommendedName>
</protein>
<accession>A0A396IE51</accession>
<evidence type="ECO:0008006" key="4">
    <source>
        <dbReference type="Google" id="ProtNLM"/>
    </source>
</evidence>
<evidence type="ECO:0000313" key="2">
    <source>
        <dbReference type="EMBL" id="RHN61097.1"/>
    </source>
</evidence>
<dbReference type="Proteomes" id="UP000265566">
    <property type="component" value="Chromosome 4"/>
</dbReference>
<dbReference type="EMBL" id="PSQE01000004">
    <property type="protein sequence ID" value="RHN61097.1"/>
    <property type="molecule type" value="Genomic_DNA"/>
</dbReference>
<reference evidence="3" key="1">
    <citation type="journal article" date="2018" name="Nat. Plants">
        <title>Whole-genome landscape of Medicago truncatula symbiotic genes.</title>
        <authorList>
            <person name="Pecrix Y."/>
            <person name="Staton S.E."/>
            <person name="Sallet E."/>
            <person name="Lelandais-Briere C."/>
            <person name="Moreau S."/>
            <person name="Carrere S."/>
            <person name="Blein T."/>
            <person name="Jardinaud M.F."/>
            <person name="Latrasse D."/>
            <person name="Zouine M."/>
            <person name="Zahm M."/>
            <person name="Kreplak J."/>
            <person name="Mayjonade B."/>
            <person name="Satge C."/>
            <person name="Perez M."/>
            <person name="Cauet S."/>
            <person name="Marande W."/>
            <person name="Chantry-Darmon C."/>
            <person name="Lopez-Roques C."/>
            <person name="Bouchez O."/>
            <person name="Berard A."/>
            <person name="Debelle F."/>
            <person name="Munos S."/>
            <person name="Bendahmane A."/>
            <person name="Berges H."/>
            <person name="Niebel A."/>
            <person name="Buitink J."/>
            <person name="Frugier F."/>
            <person name="Benhamed M."/>
            <person name="Crespi M."/>
            <person name="Gouzy J."/>
            <person name="Gamas P."/>
        </authorList>
    </citation>
    <scope>NUCLEOTIDE SEQUENCE [LARGE SCALE GENOMIC DNA]</scope>
    <source>
        <strain evidence="3">cv. Jemalong A17</strain>
    </source>
</reference>
<keyword evidence="1" id="KW-0472">Membrane</keyword>
<name>A0A396IE51_MEDTR</name>
<evidence type="ECO:0000313" key="3">
    <source>
        <dbReference type="Proteomes" id="UP000265566"/>
    </source>
</evidence>
<dbReference type="AlphaFoldDB" id="A0A396IE51"/>
<keyword evidence="1" id="KW-0812">Transmembrane</keyword>
<dbReference type="Gramene" id="rna23522">
    <property type="protein sequence ID" value="RHN61097.1"/>
    <property type="gene ID" value="gene23522"/>
</dbReference>
<proteinExistence type="predicted"/>
<feature type="transmembrane region" description="Helical" evidence="1">
    <location>
        <begin position="35"/>
        <end position="56"/>
    </location>
</feature>
<evidence type="ECO:0000256" key="1">
    <source>
        <dbReference type="SAM" id="Phobius"/>
    </source>
</evidence>